<feature type="chain" id="PRO_5037862335" evidence="1">
    <location>
        <begin position="23"/>
        <end position="148"/>
    </location>
</feature>
<evidence type="ECO:0000256" key="1">
    <source>
        <dbReference type="SAM" id="SignalP"/>
    </source>
</evidence>
<accession>A0A913YCB8</accession>
<dbReference type="RefSeq" id="XP_020917537.1">
    <property type="nucleotide sequence ID" value="XM_021061878.2"/>
</dbReference>
<dbReference type="Proteomes" id="UP000887567">
    <property type="component" value="Unplaced"/>
</dbReference>
<keyword evidence="3" id="KW-1185">Reference proteome</keyword>
<keyword evidence="1" id="KW-0732">Signal</keyword>
<dbReference type="EnsemblMetazoa" id="XM_021061878.2">
    <property type="protein sequence ID" value="XP_020917537.1"/>
    <property type="gene ID" value="LOC110254833"/>
</dbReference>
<evidence type="ECO:0000313" key="3">
    <source>
        <dbReference type="Proteomes" id="UP000887567"/>
    </source>
</evidence>
<reference evidence="2" key="1">
    <citation type="submission" date="2022-11" db="UniProtKB">
        <authorList>
            <consortium name="EnsemblMetazoa"/>
        </authorList>
    </citation>
    <scope>IDENTIFICATION</scope>
</reference>
<proteinExistence type="predicted"/>
<organism evidence="2 3">
    <name type="scientific">Exaiptasia diaphana</name>
    <name type="common">Tropical sea anemone</name>
    <name type="synonym">Aiptasia pulchella</name>
    <dbReference type="NCBI Taxonomy" id="2652724"/>
    <lineage>
        <taxon>Eukaryota</taxon>
        <taxon>Metazoa</taxon>
        <taxon>Cnidaria</taxon>
        <taxon>Anthozoa</taxon>
        <taxon>Hexacorallia</taxon>
        <taxon>Actiniaria</taxon>
        <taxon>Aiptasiidae</taxon>
        <taxon>Exaiptasia</taxon>
    </lineage>
</organism>
<name>A0A913YCB8_EXADI</name>
<dbReference type="AlphaFoldDB" id="A0A913YCB8"/>
<dbReference type="GeneID" id="110254833"/>
<dbReference type="KEGG" id="epa:110254833"/>
<feature type="signal peptide" evidence="1">
    <location>
        <begin position="1"/>
        <end position="22"/>
    </location>
</feature>
<evidence type="ECO:0000313" key="2">
    <source>
        <dbReference type="EnsemblMetazoa" id="XP_020917537.1"/>
    </source>
</evidence>
<sequence>MNLLKKVVAVLLSAYLLGLSLSAPLSYRKSKKQLKHIRKRYLFVDKRIFYQEPSSVIQRRLRRDVAAQDASPCPYTTYETPTNFNEIPSSLVVAECLGCPHTCHALEATVFVLVGRGRDWRTWDRVYGYEQRTITVGYSYDPSKKPKE</sequence>
<protein>
    <submittedName>
        <fullName evidence="2">Uncharacterized protein</fullName>
    </submittedName>
</protein>